<dbReference type="InParanoid" id="A0A0C3INB4"/>
<proteinExistence type="predicted"/>
<name>A0A0C3INB4_PISTI</name>
<dbReference type="Proteomes" id="UP000054217">
    <property type="component" value="Unassembled WGS sequence"/>
</dbReference>
<evidence type="ECO:0008006" key="4">
    <source>
        <dbReference type="Google" id="ProtNLM"/>
    </source>
</evidence>
<dbReference type="OrthoDB" id="2705551at2759"/>
<feature type="region of interest" description="Disordered" evidence="1">
    <location>
        <begin position="101"/>
        <end position="141"/>
    </location>
</feature>
<evidence type="ECO:0000313" key="3">
    <source>
        <dbReference type="Proteomes" id="UP000054217"/>
    </source>
</evidence>
<dbReference type="STRING" id="870435.A0A0C3INB4"/>
<evidence type="ECO:0000313" key="2">
    <source>
        <dbReference type="EMBL" id="KIN98447.1"/>
    </source>
</evidence>
<protein>
    <recommendedName>
        <fullName evidence="4">Zn(2)-C6 fungal-type domain-containing protein</fullName>
    </recommendedName>
</protein>
<reference evidence="2 3" key="1">
    <citation type="submission" date="2014-04" db="EMBL/GenBank/DDBJ databases">
        <authorList>
            <consortium name="DOE Joint Genome Institute"/>
            <person name="Kuo A."/>
            <person name="Kohler A."/>
            <person name="Costa M.D."/>
            <person name="Nagy L.G."/>
            <person name="Floudas D."/>
            <person name="Copeland A."/>
            <person name="Barry K.W."/>
            <person name="Cichocki N."/>
            <person name="Veneault-Fourrey C."/>
            <person name="LaButti K."/>
            <person name="Lindquist E.A."/>
            <person name="Lipzen A."/>
            <person name="Lundell T."/>
            <person name="Morin E."/>
            <person name="Murat C."/>
            <person name="Sun H."/>
            <person name="Tunlid A."/>
            <person name="Henrissat B."/>
            <person name="Grigoriev I.V."/>
            <person name="Hibbett D.S."/>
            <person name="Martin F."/>
            <person name="Nordberg H.P."/>
            <person name="Cantor M.N."/>
            <person name="Hua S.X."/>
        </authorList>
    </citation>
    <scope>NUCLEOTIDE SEQUENCE [LARGE SCALE GENOMIC DNA]</scope>
    <source>
        <strain evidence="2 3">Marx 270</strain>
    </source>
</reference>
<dbReference type="AlphaFoldDB" id="A0A0C3INB4"/>
<evidence type="ECO:0000256" key="1">
    <source>
        <dbReference type="SAM" id="MobiDB-lite"/>
    </source>
</evidence>
<dbReference type="EMBL" id="KN832015">
    <property type="protein sequence ID" value="KIN98447.1"/>
    <property type="molecule type" value="Genomic_DNA"/>
</dbReference>
<reference evidence="3" key="2">
    <citation type="submission" date="2015-01" db="EMBL/GenBank/DDBJ databases">
        <title>Evolutionary Origins and Diversification of the Mycorrhizal Mutualists.</title>
        <authorList>
            <consortium name="DOE Joint Genome Institute"/>
            <consortium name="Mycorrhizal Genomics Consortium"/>
            <person name="Kohler A."/>
            <person name="Kuo A."/>
            <person name="Nagy L.G."/>
            <person name="Floudas D."/>
            <person name="Copeland A."/>
            <person name="Barry K.W."/>
            <person name="Cichocki N."/>
            <person name="Veneault-Fourrey C."/>
            <person name="LaButti K."/>
            <person name="Lindquist E.A."/>
            <person name="Lipzen A."/>
            <person name="Lundell T."/>
            <person name="Morin E."/>
            <person name="Murat C."/>
            <person name="Riley R."/>
            <person name="Ohm R."/>
            <person name="Sun H."/>
            <person name="Tunlid A."/>
            <person name="Henrissat B."/>
            <person name="Grigoriev I.V."/>
            <person name="Hibbett D.S."/>
            <person name="Martin F."/>
        </authorList>
    </citation>
    <scope>NUCLEOTIDE SEQUENCE [LARGE SCALE GENOMIC DNA]</scope>
    <source>
        <strain evidence="3">Marx 270</strain>
    </source>
</reference>
<accession>A0A0C3INB4</accession>
<dbReference type="HOGENOM" id="CLU_048923_0_0_1"/>
<keyword evidence="3" id="KW-1185">Reference proteome</keyword>
<organism evidence="2 3">
    <name type="scientific">Pisolithus tinctorius Marx 270</name>
    <dbReference type="NCBI Taxonomy" id="870435"/>
    <lineage>
        <taxon>Eukaryota</taxon>
        <taxon>Fungi</taxon>
        <taxon>Dikarya</taxon>
        <taxon>Basidiomycota</taxon>
        <taxon>Agaricomycotina</taxon>
        <taxon>Agaricomycetes</taxon>
        <taxon>Agaricomycetidae</taxon>
        <taxon>Boletales</taxon>
        <taxon>Sclerodermatineae</taxon>
        <taxon>Pisolithaceae</taxon>
        <taxon>Pisolithus</taxon>
    </lineage>
</organism>
<feature type="compositionally biased region" description="Acidic residues" evidence="1">
    <location>
        <begin position="256"/>
        <end position="272"/>
    </location>
</feature>
<feature type="region of interest" description="Disordered" evidence="1">
    <location>
        <begin position="231"/>
        <end position="272"/>
    </location>
</feature>
<feature type="region of interest" description="Disordered" evidence="1">
    <location>
        <begin position="1"/>
        <end position="60"/>
    </location>
</feature>
<feature type="compositionally biased region" description="Basic and acidic residues" evidence="1">
    <location>
        <begin position="1"/>
        <end position="49"/>
    </location>
</feature>
<gene>
    <name evidence="2" type="ORF">M404DRAFT_31319</name>
</gene>
<sequence>MRAKAQLEAERVEREKAKAKRAEQEAEEKRVHEEERHKAEARKGSEARARASSSEASGEVKKVVMDPGCTHCAQAKTICEFLMDGNKKQVACMWCNQSKGKCQWPSNGKDTEASPKTGKVNKGKKQKADEEDAEAGPSKQKWVKTSTRLIEVLDLNEPEASGSGLRESSTDRYSGLEDKLECLIDTAGLIANNLASLFELHETAVKTSGQIANALESLLDKLYGFRMMVSPSDSGSSELDSDELCEEANWLKNHGEDEEEEEAEGEDEGMAK</sequence>